<dbReference type="InterPro" id="IPR043128">
    <property type="entry name" value="Rev_trsase/Diguanyl_cyclase"/>
</dbReference>
<dbReference type="InterPro" id="IPR050469">
    <property type="entry name" value="Diguanylate_Cyclase"/>
</dbReference>
<protein>
    <recommendedName>
        <fullName evidence="3">diguanylate cyclase</fullName>
        <ecNumber evidence="3">2.7.7.65</ecNumber>
    </recommendedName>
</protein>
<accession>A0A3N1PL24</accession>
<feature type="transmembrane region" description="Helical" evidence="5">
    <location>
        <begin position="40"/>
        <end position="59"/>
    </location>
</feature>
<dbReference type="Gene3D" id="3.30.70.270">
    <property type="match status" value="1"/>
</dbReference>
<gene>
    <name evidence="7" type="ORF">EDC28_103161</name>
</gene>
<feature type="transmembrane region" description="Helical" evidence="5">
    <location>
        <begin position="6"/>
        <end position="28"/>
    </location>
</feature>
<dbReference type="EC" id="2.7.7.65" evidence="3"/>
<evidence type="ECO:0000313" key="8">
    <source>
        <dbReference type="Proteomes" id="UP000268033"/>
    </source>
</evidence>
<evidence type="ECO:0000256" key="4">
    <source>
        <dbReference type="ARBA" id="ARBA00034247"/>
    </source>
</evidence>
<feature type="transmembrane region" description="Helical" evidence="5">
    <location>
        <begin position="95"/>
        <end position="115"/>
    </location>
</feature>
<dbReference type="CDD" id="cd01949">
    <property type="entry name" value="GGDEF"/>
    <property type="match status" value="1"/>
</dbReference>
<dbReference type="Proteomes" id="UP000268033">
    <property type="component" value="Unassembled WGS sequence"/>
</dbReference>
<feature type="transmembrane region" description="Helical" evidence="5">
    <location>
        <begin position="153"/>
        <end position="176"/>
    </location>
</feature>
<keyword evidence="5" id="KW-1133">Transmembrane helix</keyword>
<dbReference type="NCBIfam" id="TIGR00254">
    <property type="entry name" value="GGDEF"/>
    <property type="match status" value="1"/>
</dbReference>
<evidence type="ECO:0000259" key="6">
    <source>
        <dbReference type="PROSITE" id="PS50887"/>
    </source>
</evidence>
<comment type="catalytic activity">
    <reaction evidence="4">
        <text>2 GTP = 3',3'-c-di-GMP + 2 diphosphate</text>
        <dbReference type="Rhea" id="RHEA:24898"/>
        <dbReference type="ChEBI" id="CHEBI:33019"/>
        <dbReference type="ChEBI" id="CHEBI:37565"/>
        <dbReference type="ChEBI" id="CHEBI:58805"/>
        <dbReference type="EC" id="2.7.7.65"/>
    </reaction>
</comment>
<comment type="caution">
    <text evidence="7">The sequence shown here is derived from an EMBL/GenBank/DDBJ whole genome shotgun (WGS) entry which is preliminary data.</text>
</comment>
<feature type="domain" description="GGDEF" evidence="6">
    <location>
        <begin position="256"/>
        <end position="388"/>
    </location>
</feature>
<sequence length="388" mass="43062">MQIDLIASLFSLAVLLILMGLWMLAASFTRDEAHRQQMRLWALANLVMGIAYGLFSSRLTLPLGWTLVVANFLLALAYGAYAVALASLFGQRHYLLIKILSISLGTFALYYFEIIRSDDSYRILLLAGLTLVVWTLALLHCIGAWRQQHSPHVIFMTLTLASLILVSLTRLLAAWYSSDFGYQTLPDFSAIIKTTTFVLILAPPLLTVGFFMICADYTQQRFKTLANLDSLTGINNRRATLALAEQALANQHRHGGDLCCVMMDIDHFKNVNDNHGHAVGDEVLKKLTALMQGRIRRGDIFGRLGGEEFALFLPNADEAQAAKLADTLRQAIADTHITTTKGGALQVTVSFGVAQRRHRDEPLSQLLSRADSALYEAKHQGRNRVVVM</sequence>
<evidence type="ECO:0000256" key="3">
    <source>
        <dbReference type="ARBA" id="ARBA00012528"/>
    </source>
</evidence>
<dbReference type="FunFam" id="3.30.70.270:FF:000001">
    <property type="entry name" value="Diguanylate cyclase domain protein"/>
    <property type="match status" value="1"/>
</dbReference>
<keyword evidence="8" id="KW-1185">Reference proteome</keyword>
<dbReference type="GO" id="GO:0052621">
    <property type="term" value="F:diguanylate cyclase activity"/>
    <property type="evidence" value="ECO:0007669"/>
    <property type="project" value="UniProtKB-EC"/>
</dbReference>
<dbReference type="InterPro" id="IPR029787">
    <property type="entry name" value="Nucleotide_cyclase"/>
</dbReference>
<dbReference type="SUPFAM" id="SSF55073">
    <property type="entry name" value="Nucleotide cyclase"/>
    <property type="match status" value="1"/>
</dbReference>
<organism evidence="7 8">
    <name type="scientific">Gallaecimonas pentaromativorans</name>
    <dbReference type="NCBI Taxonomy" id="584787"/>
    <lineage>
        <taxon>Bacteria</taxon>
        <taxon>Pseudomonadati</taxon>
        <taxon>Pseudomonadota</taxon>
        <taxon>Gammaproteobacteria</taxon>
        <taxon>Enterobacterales</taxon>
        <taxon>Gallaecimonadaceae</taxon>
        <taxon>Gallaecimonas</taxon>
    </lineage>
</organism>
<evidence type="ECO:0000256" key="2">
    <source>
        <dbReference type="ARBA" id="ARBA00004665"/>
    </source>
</evidence>
<dbReference type="PANTHER" id="PTHR45138:SF9">
    <property type="entry name" value="DIGUANYLATE CYCLASE DGCM-RELATED"/>
    <property type="match status" value="1"/>
</dbReference>
<dbReference type="Pfam" id="PF00990">
    <property type="entry name" value="GGDEF"/>
    <property type="match status" value="1"/>
</dbReference>
<dbReference type="InterPro" id="IPR000160">
    <property type="entry name" value="GGDEF_dom"/>
</dbReference>
<dbReference type="RefSeq" id="WP_123421033.1">
    <property type="nucleotide sequence ID" value="NZ_RJUL01000003.1"/>
</dbReference>
<dbReference type="EMBL" id="RJUL01000003">
    <property type="protein sequence ID" value="ROQ28568.1"/>
    <property type="molecule type" value="Genomic_DNA"/>
</dbReference>
<comment type="cofactor">
    <cofactor evidence="1">
        <name>Mg(2+)</name>
        <dbReference type="ChEBI" id="CHEBI:18420"/>
    </cofactor>
</comment>
<evidence type="ECO:0000256" key="5">
    <source>
        <dbReference type="SAM" id="Phobius"/>
    </source>
</evidence>
<dbReference type="AlphaFoldDB" id="A0A3N1PL24"/>
<evidence type="ECO:0000256" key="1">
    <source>
        <dbReference type="ARBA" id="ARBA00001946"/>
    </source>
</evidence>
<reference evidence="7 8" key="1">
    <citation type="submission" date="2018-11" db="EMBL/GenBank/DDBJ databases">
        <title>Genomic Encyclopedia of Type Strains, Phase IV (KMG-IV): sequencing the most valuable type-strain genomes for metagenomic binning, comparative biology and taxonomic classification.</title>
        <authorList>
            <person name="Goeker M."/>
        </authorList>
    </citation>
    <scope>NUCLEOTIDE SEQUENCE [LARGE SCALE GENOMIC DNA]</scope>
    <source>
        <strain evidence="7 8">DSM 21945</strain>
    </source>
</reference>
<keyword evidence="5" id="KW-0812">Transmembrane</keyword>
<dbReference type="SMART" id="SM00267">
    <property type="entry name" value="GGDEF"/>
    <property type="match status" value="1"/>
</dbReference>
<feature type="transmembrane region" description="Helical" evidence="5">
    <location>
        <begin position="65"/>
        <end position="88"/>
    </location>
</feature>
<dbReference type="PROSITE" id="PS50887">
    <property type="entry name" value="GGDEF"/>
    <property type="match status" value="1"/>
</dbReference>
<name>A0A3N1PL24_9GAMM</name>
<dbReference type="PANTHER" id="PTHR45138">
    <property type="entry name" value="REGULATORY COMPONENTS OF SENSORY TRANSDUCTION SYSTEM"/>
    <property type="match status" value="1"/>
</dbReference>
<feature type="transmembrane region" description="Helical" evidence="5">
    <location>
        <begin position="196"/>
        <end position="215"/>
    </location>
</feature>
<comment type="pathway">
    <text evidence="2">Purine metabolism; 3',5'-cyclic di-GMP biosynthesis.</text>
</comment>
<keyword evidence="5" id="KW-0472">Membrane</keyword>
<proteinExistence type="predicted"/>
<dbReference type="STRING" id="584787.GCA_001247655_00266"/>
<evidence type="ECO:0000313" key="7">
    <source>
        <dbReference type="EMBL" id="ROQ28568.1"/>
    </source>
</evidence>
<feature type="transmembrane region" description="Helical" evidence="5">
    <location>
        <begin position="121"/>
        <end position="141"/>
    </location>
</feature>